<dbReference type="Gene3D" id="3.30.565.10">
    <property type="entry name" value="Histidine kinase-like ATPase, C-terminal domain"/>
    <property type="match status" value="1"/>
</dbReference>
<dbReference type="InterPro" id="IPR036890">
    <property type="entry name" value="HATPase_C_sf"/>
</dbReference>
<dbReference type="PANTHER" id="PTHR44936:SF9">
    <property type="entry name" value="SENSOR PROTEIN CREC"/>
    <property type="match status" value="1"/>
</dbReference>
<dbReference type="InterPro" id="IPR004358">
    <property type="entry name" value="Sig_transdc_His_kin-like_C"/>
</dbReference>
<feature type="domain" description="Histidine kinase" evidence="7">
    <location>
        <begin position="65"/>
        <end position="170"/>
    </location>
</feature>
<evidence type="ECO:0000256" key="2">
    <source>
        <dbReference type="ARBA" id="ARBA00012438"/>
    </source>
</evidence>
<evidence type="ECO:0000313" key="8">
    <source>
        <dbReference type="EMBL" id="MBD3326716.1"/>
    </source>
</evidence>
<evidence type="ECO:0000256" key="6">
    <source>
        <dbReference type="ARBA" id="ARBA00023012"/>
    </source>
</evidence>
<keyword evidence="3" id="KW-0597">Phosphoprotein</keyword>
<name>A0A9D5Q8B1_9BACT</name>
<sequence>MYTELQLLLHTPNCKPLTLWQQQRYLNPTPIITSVAFSKAKKANRQADLTVNCVDTNLLVSEKSLQKIVDEVLDNAFKFSEPGTPIQIRTQITAHHWMLNVRDQGRGMTAEQIAHIGAYMQFERQYYEQQGVGLGLTLVRLLTHLNQGEFAIESTPHQETTVIVMFPQTARLGESASCG</sequence>
<dbReference type="InterPro" id="IPR003594">
    <property type="entry name" value="HATPase_dom"/>
</dbReference>
<dbReference type="PANTHER" id="PTHR44936">
    <property type="entry name" value="SENSOR PROTEIN CREC"/>
    <property type="match status" value="1"/>
</dbReference>
<keyword evidence="6" id="KW-0902">Two-component regulatory system</keyword>
<dbReference type="InterPro" id="IPR005467">
    <property type="entry name" value="His_kinase_dom"/>
</dbReference>
<accession>A0A9D5Q8B1</accession>
<protein>
    <recommendedName>
        <fullName evidence="2">histidine kinase</fullName>
        <ecNumber evidence="2">2.7.13.3</ecNumber>
    </recommendedName>
</protein>
<dbReference type="Pfam" id="PF02518">
    <property type="entry name" value="HATPase_c"/>
    <property type="match status" value="1"/>
</dbReference>
<dbReference type="SMART" id="SM00387">
    <property type="entry name" value="HATPase_c"/>
    <property type="match status" value="1"/>
</dbReference>
<keyword evidence="5" id="KW-0418">Kinase</keyword>
<comment type="caution">
    <text evidence="8">The sequence shown here is derived from an EMBL/GenBank/DDBJ whole genome shotgun (WGS) entry which is preliminary data.</text>
</comment>
<evidence type="ECO:0000256" key="3">
    <source>
        <dbReference type="ARBA" id="ARBA00022553"/>
    </source>
</evidence>
<dbReference type="EMBL" id="WJJP01000623">
    <property type="protein sequence ID" value="MBD3326716.1"/>
    <property type="molecule type" value="Genomic_DNA"/>
</dbReference>
<evidence type="ECO:0000256" key="4">
    <source>
        <dbReference type="ARBA" id="ARBA00022679"/>
    </source>
</evidence>
<dbReference type="AlphaFoldDB" id="A0A9D5Q8B1"/>
<gene>
    <name evidence="8" type="ORF">GF339_19185</name>
</gene>
<keyword evidence="4" id="KW-0808">Transferase</keyword>
<dbReference type="InterPro" id="IPR050980">
    <property type="entry name" value="2C_sensor_his_kinase"/>
</dbReference>
<dbReference type="PROSITE" id="PS50109">
    <property type="entry name" value="HIS_KIN"/>
    <property type="match status" value="1"/>
</dbReference>
<dbReference type="GO" id="GO:0004673">
    <property type="term" value="F:protein histidine kinase activity"/>
    <property type="evidence" value="ECO:0007669"/>
    <property type="project" value="UniProtKB-EC"/>
</dbReference>
<evidence type="ECO:0000259" key="7">
    <source>
        <dbReference type="PROSITE" id="PS50109"/>
    </source>
</evidence>
<proteinExistence type="predicted"/>
<evidence type="ECO:0000256" key="1">
    <source>
        <dbReference type="ARBA" id="ARBA00000085"/>
    </source>
</evidence>
<comment type="catalytic activity">
    <reaction evidence="1">
        <text>ATP + protein L-histidine = ADP + protein N-phospho-L-histidine.</text>
        <dbReference type="EC" id="2.7.13.3"/>
    </reaction>
</comment>
<dbReference type="SUPFAM" id="SSF55874">
    <property type="entry name" value="ATPase domain of HSP90 chaperone/DNA topoisomerase II/histidine kinase"/>
    <property type="match status" value="1"/>
</dbReference>
<dbReference type="GO" id="GO:0000160">
    <property type="term" value="P:phosphorelay signal transduction system"/>
    <property type="evidence" value="ECO:0007669"/>
    <property type="project" value="UniProtKB-KW"/>
</dbReference>
<dbReference type="Proteomes" id="UP000649604">
    <property type="component" value="Unassembled WGS sequence"/>
</dbReference>
<dbReference type="PRINTS" id="PR00344">
    <property type="entry name" value="BCTRLSENSOR"/>
</dbReference>
<organism evidence="8 9">
    <name type="scientific">candidate division KSB3 bacterium</name>
    <dbReference type="NCBI Taxonomy" id="2044937"/>
    <lineage>
        <taxon>Bacteria</taxon>
        <taxon>candidate division KSB3</taxon>
    </lineage>
</organism>
<evidence type="ECO:0000256" key="5">
    <source>
        <dbReference type="ARBA" id="ARBA00022777"/>
    </source>
</evidence>
<evidence type="ECO:0000313" key="9">
    <source>
        <dbReference type="Proteomes" id="UP000649604"/>
    </source>
</evidence>
<reference evidence="8" key="1">
    <citation type="submission" date="2019-11" db="EMBL/GenBank/DDBJ databases">
        <title>Microbial mats filling the niche in hypersaline microbial mats.</title>
        <authorList>
            <person name="Wong H.L."/>
            <person name="Macleod F.I."/>
            <person name="White R.A. III"/>
            <person name="Burns B.P."/>
        </authorList>
    </citation>
    <scope>NUCLEOTIDE SEQUENCE</scope>
    <source>
        <strain evidence="8">Rbin_158</strain>
    </source>
</reference>
<dbReference type="EC" id="2.7.13.3" evidence="2"/>